<name>A0A0A9T3N8_ARUDO</name>
<reference evidence="1" key="1">
    <citation type="submission" date="2014-09" db="EMBL/GenBank/DDBJ databases">
        <authorList>
            <person name="Magalhaes I.L.F."/>
            <person name="Oliveira U."/>
            <person name="Santos F.R."/>
            <person name="Vidigal T.H.D.A."/>
            <person name="Brescovit A.D."/>
            <person name="Santos A.J."/>
        </authorList>
    </citation>
    <scope>NUCLEOTIDE SEQUENCE</scope>
    <source>
        <tissue evidence="1">Shoot tissue taken approximately 20 cm above the soil surface</tissue>
    </source>
</reference>
<evidence type="ECO:0000313" key="1">
    <source>
        <dbReference type="EMBL" id="JAD56697.1"/>
    </source>
</evidence>
<dbReference type="AlphaFoldDB" id="A0A0A9T3N8"/>
<accession>A0A0A9T3N8</accession>
<reference evidence="1" key="2">
    <citation type="journal article" date="2015" name="Data Brief">
        <title>Shoot transcriptome of the giant reed, Arundo donax.</title>
        <authorList>
            <person name="Barrero R.A."/>
            <person name="Guerrero F.D."/>
            <person name="Moolhuijzen P."/>
            <person name="Goolsby J.A."/>
            <person name="Tidwell J."/>
            <person name="Bellgard S.E."/>
            <person name="Bellgard M.I."/>
        </authorList>
    </citation>
    <scope>NUCLEOTIDE SEQUENCE</scope>
    <source>
        <tissue evidence="1">Shoot tissue taken approximately 20 cm above the soil surface</tissue>
    </source>
</reference>
<proteinExistence type="predicted"/>
<dbReference type="EMBL" id="GBRH01241198">
    <property type="protein sequence ID" value="JAD56697.1"/>
    <property type="molecule type" value="Transcribed_RNA"/>
</dbReference>
<protein>
    <submittedName>
        <fullName evidence="1">Uncharacterized protein</fullName>
    </submittedName>
</protein>
<organism evidence="1">
    <name type="scientific">Arundo donax</name>
    <name type="common">Giant reed</name>
    <name type="synonym">Donax arundinaceus</name>
    <dbReference type="NCBI Taxonomy" id="35708"/>
    <lineage>
        <taxon>Eukaryota</taxon>
        <taxon>Viridiplantae</taxon>
        <taxon>Streptophyta</taxon>
        <taxon>Embryophyta</taxon>
        <taxon>Tracheophyta</taxon>
        <taxon>Spermatophyta</taxon>
        <taxon>Magnoliopsida</taxon>
        <taxon>Liliopsida</taxon>
        <taxon>Poales</taxon>
        <taxon>Poaceae</taxon>
        <taxon>PACMAD clade</taxon>
        <taxon>Arundinoideae</taxon>
        <taxon>Arundineae</taxon>
        <taxon>Arundo</taxon>
    </lineage>
</organism>
<sequence>MGVSFLRIGNYLVGVALTSYNTKGHLWGKSFKHSLVD</sequence>